<dbReference type="SUPFAM" id="SSF52540">
    <property type="entry name" value="P-loop containing nucleoside triphosphate hydrolases"/>
    <property type="match status" value="2"/>
</dbReference>
<accession>A0A846XZK4</accession>
<evidence type="ECO:0000256" key="2">
    <source>
        <dbReference type="ARBA" id="ARBA00022840"/>
    </source>
</evidence>
<evidence type="ECO:0000313" key="5">
    <source>
        <dbReference type="EMBL" id="NKY49709.1"/>
    </source>
</evidence>
<dbReference type="PANTHER" id="PTHR47957:SF3">
    <property type="entry name" value="ATP-DEPENDENT HELICASE HRQ1"/>
    <property type="match status" value="1"/>
</dbReference>
<gene>
    <name evidence="5" type="ORF">HGA08_05710</name>
</gene>
<feature type="domain" description="Helicase ATP-binding" evidence="3">
    <location>
        <begin position="92"/>
        <end position="309"/>
    </location>
</feature>
<dbReference type="SMART" id="SM00490">
    <property type="entry name" value="HELICc"/>
    <property type="match status" value="1"/>
</dbReference>
<protein>
    <submittedName>
        <fullName evidence="5">DEAD/DEAH box helicase</fullName>
    </submittedName>
</protein>
<dbReference type="InterPro" id="IPR027417">
    <property type="entry name" value="P-loop_NTPase"/>
</dbReference>
<dbReference type="PANTHER" id="PTHR47957">
    <property type="entry name" value="ATP-DEPENDENT HELICASE HRQ1"/>
    <property type="match status" value="1"/>
</dbReference>
<keyword evidence="2" id="KW-0067">ATP-binding</keyword>
<dbReference type="GO" id="GO:0006289">
    <property type="term" value="P:nucleotide-excision repair"/>
    <property type="evidence" value="ECO:0007669"/>
    <property type="project" value="TreeGrafter"/>
</dbReference>
<dbReference type="GO" id="GO:0043138">
    <property type="term" value="F:3'-5' DNA helicase activity"/>
    <property type="evidence" value="ECO:0007669"/>
    <property type="project" value="TreeGrafter"/>
</dbReference>
<dbReference type="PROSITE" id="PS51192">
    <property type="entry name" value="HELICASE_ATP_BIND_1"/>
    <property type="match status" value="1"/>
</dbReference>
<keyword evidence="6" id="KW-1185">Reference proteome</keyword>
<name>A0A846XZK4_9NOCA</name>
<evidence type="ECO:0000259" key="4">
    <source>
        <dbReference type="PROSITE" id="PS51194"/>
    </source>
</evidence>
<keyword evidence="5" id="KW-0378">Hydrolase</keyword>
<evidence type="ECO:0000313" key="6">
    <source>
        <dbReference type="Proteomes" id="UP000565711"/>
    </source>
</evidence>
<dbReference type="Pfam" id="PF00271">
    <property type="entry name" value="Helicase_C"/>
    <property type="match status" value="1"/>
</dbReference>
<reference evidence="5 6" key="1">
    <citation type="submission" date="2020-04" db="EMBL/GenBank/DDBJ databases">
        <title>MicrobeNet Type strains.</title>
        <authorList>
            <person name="Nicholson A.C."/>
        </authorList>
    </citation>
    <scope>NUCLEOTIDE SEQUENCE [LARGE SCALE GENOMIC DNA]</scope>
    <source>
        <strain evidence="5 6">JCM 12354</strain>
    </source>
</reference>
<dbReference type="InterPro" id="IPR001650">
    <property type="entry name" value="Helicase_C-like"/>
</dbReference>
<dbReference type="Proteomes" id="UP000565711">
    <property type="component" value="Unassembled WGS sequence"/>
</dbReference>
<dbReference type="SMART" id="SM00487">
    <property type="entry name" value="DEXDc"/>
    <property type="match status" value="1"/>
</dbReference>
<evidence type="ECO:0000259" key="3">
    <source>
        <dbReference type="PROSITE" id="PS51192"/>
    </source>
</evidence>
<keyword evidence="5" id="KW-0347">Helicase</keyword>
<dbReference type="GO" id="GO:0005524">
    <property type="term" value="F:ATP binding"/>
    <property type="evidence" value="ECO:0007669"/>
    <property type="project" value="UniProtKB-KW"/>
</dbReference>
<keyword evidence="1" id="KW-0547">Nucleotide-binding</keyword>
<dbReference type="Gene3D" id="3.40.50.300">
    <property type="entry name" value="P-loop containing nucleotide triphosphate hydrolases"/>
    <property type="match status" value="2"/>
</dbReference>
<dbReference type="InterPro" id="IPR011545">
    <property type="entry name" value="DEAD/DEAH_box_helicase_dom"/>
</dbReference>
<proteinExistence type="predicted"/>
<dbReference type="RefSeq" id="WP_067867607.1">
    <property type="nucleotide sequence ID" value="NZ_JAAXOP010000002.1"/>
</dbReference>
<dbReference type="GO" id="GO:0036297">
    <property type="term" value="P:interstrand cross-link repair"/>
    <property type="evidence" value="ECO:0007669"/>
    <property type="project" value="TreeGrafter"/>
</dbReference>
<sequence length="2117" mass="233647">MGALLPTLQAERLQEGLTDYLATTFALTDADTKGALVDFIDHPRDGMFKGPYLRLRLPFAPARGNWGMHLDWWPDTFVPYGHQAKAFEQLSTKFQARPQPTLVTTGTGSGKTESFLIPILDHVLRAKNAGVAGMKALIIYPMNALANDQEQRLARMITEDPRLAGVTAGLYTGEASSNGRTLVSAEGLITDRRIMHDSPPDILLTNYKMLDHMLLRPDRAPMWRQSAQSLQYVVLDEFHTYDGAQGTDVAMLLRRLGLTIKSYWGADAPVSAADRARPLGRITPVATSATLGSEKAPTAMLDFAHTVFGEVFTADAVVSETRLRPEEWLGDRSPALDHLYRSIRRPELDEKSLRDLTSRVAAAPNNSAATALILATLFRRSDIEGELAERAADLRKLSDTELLDLLKNHDLFRSLLSNSLKAVSLAELADIVLESTTASREQPRDALRRRRYLDYLFAALSHLRAGIGRSALNVDVHLWVRELSRIDRILDTAAVFHWADDGAVETPGTTYLPAVYCRHCGRSGWGARLAPTGMALDATDDDIRRQHAGGGQRFRALISAPVEAQLDETVDGLRWLHVDEREIVEQTPDPESAEVLEGRALPILVLTGPDAEENSQKDMCPACRSADGIRFLGSAVATQLSVALSSMFGDPGLDAEEKKALMFTDSVQDAAHRAGFVQARSHTLSLRSTVRNALGKTASGLLPLPDLCEAVIDLAEPNPMRRYHLLAPDIVERNEFKAYWDANATPAARTKALKLVRRRLQFDINLEFGLQSRLGRTLELTGSVVAEVDLGSVQRVAQLGRLALDNTEQQLSFTAPESAAVVRWVRGTVERMRTQGALSHEWLDRYIAHDANRRWVWGGRPKNQGMPAFPTGRPAPAFPATGARTIPEGFDAITSPAAWYARWASKCLGVPAFEGGFAARALFATLAEQRILTTKTTEKALTVYVLGAASVLVGATQDADLESGANLLTCDVCQTPNPGTATVTEQLDGAACLLDRCPGTLHRSPRSTNFYRKLYDDSEMKRVVAREHTSLLETDVRLEYENKFKQSSSDPSAPNVLVATPTLEMGIDIGDLSTVMLGSMPRSVSSYLQRVGRAGRATGNSLVLAFVRGRGEHLPKLYDPVSVIEGEVRPPATFLTAEEILQRQYVAHIVDRISREPGAQDPIEARKVLESFDEGSWMATLIATAETHAAELVDQFLAQFGELLDERARNTLRAWATPAEDGTPSELTEHLREQVHRWNRDVKELTDRRTAVDAALPDFEKRATSPAATDEDRRELRTARGTLRILSKHIKELTLEHWVGVLERYGILPNYTLLDDSVTLDVGITWIDPDTNQYDGSTYSYQRGARVALTELAPGATFYAQGLAVQVDAVDLGPGGANIRTWQMCPACGWAGISHTADERPLPAQCPRCGTPAISDVSQKLPVVEMSKVSAEVRRDEASITDARDDRKRETFTIVTAADINPDDVTHRWYLDDRDFGAEYLRHVDIRWLNMGRRTSQGGKREIAGQETTSGLFRVCSGCGQLDRIAGHNRTHEHRSWCKFRTATDEKHVREIALARTLNTQAVLLHVPRWMKYDSFTYPSLKTAILLGLREVIGGSPEHLDVAIIPDALHAPSQQALLIHDTVPGGTGYLAEFADAAKVWAVLAAARRIVRTCECAEQERLACHKCLLPFAAPYELDRVSRQSAARVLDDLLGVDKDSEPEWADWENIITSAQPARRVVSEESALEGQFYKAFIERLKVMGATVRETPGTYGASATITMPGNTIRTWTLKPQVRMDTSKPDFELSTLDSDVPIIAIFADGRRYHAMSDKNRVADDARKRETLRTGNKIVWSFGYDDLVRFENGTSAPPSWYSEGAVKATMSNGGLRPSLFKLITADPVTQLLEFMQDPDREAWAEVGHWLPMMFVGKDRAKGDLTAVVPWALDLLDGRTPNIPAGEYMCWSYSDGPLAITAAFRPNTKQLFAVLVLDDRGERLEIDGGQAWKEWLRLSNWFGLCANHTVSARSLLSTDETAVTEVVPSEPVEPAELGPEWQQALSDAWSPAEKELLRALATARTPVPEVGGESEDGEVLDFAWPGARVVVLFDTESDTAQSMAHRGWTVCPPEPAQIVRILSTNGVM</sequence>
<comment type="caution">
    <text evidence="5">The sequence shown here is derived from an EMBL/GenBank/DDBJ whole genome shotgun (WGS) entry which is preliminary data.</text>
</comment>
<dbReference type="InterPro" id="IPR014001">
    <property type="entry name" value="Helicase_ATP-bd"/>
</dbReference>
<dbReference type="Pfam" id="PF00270">
    <property type="entry name" value="DEAD"/>
    <property type="match status" value="1"/>
</dbReference>
<dbReference type="InterPro" id="IPR018973">
    <property type="entry name" value="MZB"/>
</dbReference>
<feature type="domain" description="Helicase C-terminal" evidence="4">
    <location>
        <begin position="982"/>
        <end position="1141"/>
    </location>
</feature>
<evidence type="ECO:0000256" key="1">
    <source>
        <dbReference type="ARBA" id="ARBA00022741"/>
    </source>
</evidence>
<dbReference type="GO" id="GO:0003676">
    <property type="term" value="F:nucleic acid binding"/>
    <property type="evidence" value="ECO:0007669"/>
    <property type="project" value="InterPro"/>
</dbReference>
<dbReference type="Pfam" id="PF09369">
    <property type="entry name" value="MZB"/>
    <property type="match status" value="1"/>
</dbReference>
<dbReference type="PROSITE" id="PS51194">
    <property type="entry name" value="HELICASE_CTER"/>
    <property type="match status" value="1"/>
</dbReference>
<organism evidence="5 6">
    <name type="scientific">Nocardia vermiculata</name>
    <dbReference type="NCBI Taxonomy" id="257274"/>
    <lineage>
        <taxon>Bacteria</taxon>
        <taxon>Bacillati</taxon>
        <taxon>Actinomycetota</taxon>
        <taxon>Actinomycetes</taxon>
        <taxon>Mycobacteriales</taxon>
        <taxon>Nocardiaceae</taxon>
        <taxon>Nocardia</taxon>
    </lineage>
</organism>
<dbReference type="EMBL" id="JAAXOP010000002">
    <property type="protein sequence ID" value="NKY49709.1"/>
    <property type="molecule type" value="Genomic_DNA"/>
</dbReference>